<evidence type="ECO:0000313" key="2">
    <source>
        <dbReference type="EMBL" id="AYG02063.1"/>
    </source>
</evidence>
<keyword evidence="2" id="KW-0614">Plasmid</keyword>
<evidence type="ECO:0000313" key="3">
    <source>
        <dbReference type="Proteomes" id="UP000269374"/>
    </source>
</evidence>
<dbReference type="Gene3D" id="3.40.630.30">
    <property type="match status" value="1"/>
</dbReference>
<dbReference type="EMBL" id="CP032628">
    <property type="protein sequence ID" value="AYG02063.1"/>
    <property type="molecule type" value="Genomic_DNA"/>
</dbReference>
<gene>
    <name evidence="2" type="ORF">D7I46_13075</name>
</gene>
<dbReference type="SUPFAM" id="SSF55729">
    <property type="entry name" value="Acyl-CoA N-acyltransferases (Nat)"/>
    <property type="match status" value="1"/>
</dbReference>
<feature type="domain" description="N-acetyltransferase" evidence="1">
    <location>
        <begin position="7"/>
        <end position="161"/>
    </location>
</feature>
<dbReference type="AlphaFoldDB" id="A0A387BDW4"/>
<organism evidence="2 3">
    <name type="scientific">Lactococcus allomyrinae</name>
    <dbReference type="NCBI Taxonomy" id="2419773"/>
    <lineage>
        <taxon>Bacteria</taxon>
        <taxon>Bacillati</taxon>
        <taxon>Bacillota</taxon>
        <taxon>Bacilli</taxon>
        <taxon>Lactobacillales</taxon>
        <taxon>Streptococcaceae</taxon>
        <taxon>Lactococcus</taxon>
    </lineage>
</organism>
<dbReference type="Proteomes" id="UP000269374">
    <property type="component" value="Plasmid unnamed1"/>
</dbReference>
<dbReference type="OrthoDB" id="9798006at2"/>
<name>A0A387BDW4_9LACT</name>
<reference evidence="2 3" key="1">
    <citation type="submission" date="2018-09" db="EMBL/GenBank/DDBJ databases">
        <title>Genome sequencing of strain 1JSPR-7.</title>
        <authorList>
            <person name="Heo J."/>
            <person name="Kim S.-J."/>
            <person name="Kwon S.-W."/>
        </authorList>
    </citation>
    <scope>NUCLEOTIDE SEQUENCE [LARGE SCALE GENOMIC DNA]</scope>
    <source>
        <strain evidence="2 3">1JSPR-7</strain>
        <plasmid evidence="2 3">unnamed1</plasmid>
    </source>
</reference>
<keyword evidence="3" id="KW-1185">Reference proteome</keyword>
<dbReference type="InterPro" id="IPR016181">
    <property type="entry name" value="Acyl_CoA_acyltransferase"/>
</dbReference>
<dbReference type="KEGG" id="lact:D7I46_13075"/>
<dbReference type="GO" id="GO:0016747">
    <property type="term" value="F:acyltransferase activity, transferring groups other than amino-acyl groups"/>
    <property type="evidence" value="ECO:0007669"/>
    <property type="project" value="InterPro"/>
</dbReference>
<protein>
    <submittedName>
        <fullName evidence="2">GNAT family N-acetyltransferase</fullName>
    </submittedName>
</protein>
<proteinExistence type="predicted"/>
<sequence>MLKNEKYHVRLFQQKDVPQIIQLFNKNQVYQFQNSKLLMAEDFLLTMAIKEMSHFYVLEKGNEIVGTTAFFKFITFGPVSEENSYSGFLLIDSEHRTGAAISLLQKEVLMDITNFNFHTHFTEISRYNKASLNLSKRNGFAIFNESYEDMYHCYLLRSSLPKILKAFKFTGNLEDKYDINTFKIIDEQEDKSVSVITTEISGERMQYQVFPQAQFPFDIKLELFRLFIYKENKKFYVKCEFYSKQVKFVKINLGKLKYTKLTREKSIFEIKTYNSNILLKAIVITDIGEIKVQLHYKEPHEEQRVLFLNKEFFSYRLKFNLKNGSLYLMRGNEKIIEDIFLQFSKPEDAQYSIEEFSDKLVIQCKGKTIDIIKTIELKLDTFKATYTIKKLDILNPPVAKYGLKIENQDYLIEEENNLIPYVPGIYPDELDDFIKVELFKKNKMSYVIDSEKLGVSFFSEGPLSNQMQFRPLGYVELKYYTNDINYCIKFSKKRVKSFNKNIGDSEKVAIPWQAIKNYQVYTNNEMSLVKHNVKKTHINLECMIDSEKEQMLIKNNQKITQNYIVFEFSYICSSKIQMWKYDEFYTYENKGGVWESNKELLLFEKIKNKYFRIQVEKGRIYSFKENNKLMIRCVIPNQATVNQSVQLQQFIV</sequence>
<keyword evidence="2" id="KW-0808">Transferase</keyword>
<dbReference type="InterPro" id="IPR000182">
    <property type="entry name" value="GNAT_dom"/>
</dbReference>
<dbReference type="PROSITE" id="PS51186">
    <property type="entry name" value="GNAT"/>
    <property type="match status" value="1"/>
</dbReference>
<accession>A0A387BDW4</accession>
<dbReference type="RefSeq" id="WP_120773432.1">
    <property type="nucleotide sequence ID" value="NZ_CP032628.1"/>
</dbReference>
<evidence type="ECO:0000259" key="1">
    <source>
        <dbReference type="PROSITE" id="PS51186"/>
    </source>
</evidence>
<geneLocation type="plasmid" evidence="2 3">
    <name>unnamed1</name>
</geneLocation>